<dbReference type="Proteomes" id="UP000199307">
    <property type="component" value="Unassembled WGS sequence"/>
</dbReference>
<evidence type="ECO:0000313" key="3">
    <source>
        <dbReference type="EMBL" id="SCY60670.1"/>
    </source>
</evidence>
<keyword evidence="1" id="KW-1133">Transmembrane helix</keyword>
<dbReference type="PROSITE" id="PS51257">
    <property type="entry name" value="PROKAR_LIPOPROTEIN"/>
    <property type="match status" value="1"/>
</dbReference>
<evidence type="ECO:0000313" key="2">
    <source>
        <dbReference type="EMBL" id="RYJ41127.1"/>
    </source>
</evidence>
<reference evidence="2 5" key="1">
    <citation type="submission" date="2014-12" db="EMBL/GenBank/DDBJ databases">
        <title>Genome sequence of Flavobacterium anhuiense RCM74.</title>
        <authorList>
            <person name="Kim J.F."/>
            <person name="Song J.Y."/>
            <person name="Kwak M.-J."/>
            <person name="Lee S.-W."/>
        </authorList>
    </citation>
    <scope>NUCLEOTIDE SEQUENCE [LARGE SCALE GENOMIC DNA]</scope>
    <source>
        <strain evidence="2 5">RCM74</strain>
    </source>
</reference>
<accession>A0A1G5HBG2</accession>
<feature type="transmembrane region" description="Helical" evidence="1">
    <location>
        <begin position="31"/>
        <end position="51"/>
    </location>
</feature>
<dbReference type="Proteomes" id="UP000290433">
    <property type="component" value="Unassembled WGS sequence"/>
</dbReference>
<keyword evidence="4" id="KW-1185">Reference proteome</keyword>
<keyword evidence="1" id="KW-0472">Membrane</keyword>
<reference evidence="3 4" key="2">
    <citation type="submission" date="2016-10" db="EMBL/GenBank/DDBJ databases">
        <authorList>
            <person name="Varghese N."/>
            <person name="Submissions S."/>
        </authorList>
    </citation>
    <scope>NUCLEOTIDE SEQUENCE [LARGE SCALE GENOMIC DNA]</scope>
    <source>
        <strain evidence="3 4">CGMCC 1.6859</strain>
    </source>
</reference>
<dbReference type="AlphaFoldDB" id="A0A1G5HBG2"/>
<dbReference type="EMBL" id="FMVC01000004">
    <property type="protein sequence ID" value="SCY60670.1"/>
    <property type="molecule type" value="Genomic_DNA"/>
</dbReference>
<keyword evidence="1" id="KW-0812">Transmembrane</keyword>
<organism evidence="2 5">
    <name type="scientific">Flavobacterium anhuiense</name>
    <dbReference type="NCBI Taxonomy" id="459526"/>
    <lineage>
        <taxon>Bacteria</taxon>
        <taxon>Pseudomonadati</taxon>
        <taxon>Bacteroidota</taxon>
        <taxon>Flavobacteriia</taxon>
        <taxon>Flavobacteriales</taxon>
        <taxon>Flavobacteriaceae</taxon>
        <taxon>Flavobacterium</taxon>
    </lineage>
</organism>
<sequence>MQNKILRLLMVFVILFSFSSCEVIGDIFKAGMGFGIFIVIFIIAIIIWIFAKMFGSK</sequence>
<evidence type="ECO:0008006" key="6">
    <source>
        <dbReference type="Google" id="ProtNLM"/>
    </source>
</evidence>
<evidence type="ECO:0000256" key="1">
    <source>
        <dbReference type="SAM" id="Phobius"/>
    </source>
</evidence>
<evidence type="ECO:0000313" key="4">
    <source>
        <dbReference type="Proteomes" id="UP000199307"/>
    </source>
</evidence>
<proteinExistence type="predicted"/>
<protein>
    <recommendedName>
        <fullName evidence="6">Phosphatidate cytidylyltransferase</fullName>
    </recommendedName>
</protein>
<gene>
    <name evidence="2" type="ORF">NU08_0564</name>
    <name evidence="3" type="ORF">SAMN02927916_2554</name>
</gene>
<comment type="caution">
    <text evidence="2">The sequence shown here is derived from an EMBL/GenBank/DDBJ whole genome shotgun (WGS) entry which is preliminary data.</text>
</comment>
<name>A0A1G5HBG2_9FLAO</name>
<dbReference type="EMBL" id="JUIV01000001">
    <property type="protein sequence ID" value="RYJ41127.1"/>
    <property type="molecule type" value="Genomic_DNA"/>
</dbReference>
<dbReference type="RefSeq" id="WP_165352393.1">
    <property type="nucleotide sequence ID" value="NZ_FMVC01000004.1"/>
</dbReference>
<evidence type="ECO:0000313" key="5">
    <source>
        <dbReference type="Proteomes" id="UP000290433"/>
    </source>
</evidence>